<protein>
    <submittedName>
        <fullName evidence="3">Dual specificity phosphatase, catalytic domain</fullName>
    </submittedName>
</protein>
<keyword evidence="1" id="KW-0378">Hydrolase</keyword>
<dbReference type="InterPro" id="IPR029021">
    <property type="entry name" value="Prot-tyrosine_phosphatase-like"/>
</dbReference>
<evidence type="ECO:0000256" key="1">
    <source>
        <dbReference type="ARBA" id="ARBA00022801"/>
    </source>
</evidence>
<dbReference type="RefSeq" id="WP_149776240.1">
    <property type="nucleotide sequence ID" value="NZ_FQVK01000015.1"/>
</dbReference>
<dbReference type="EMBL" id="FQVK01000015">
    <property type="protein sequence ID" value="SHF04252.1"/>
    <property type="molecule type" value="Genomic_DNA"/>
</dbReference>
<reference evidence="3 4" key="1">
    <citation type="submission" date="2016-11" db="EMBL/GenBank/DDBJ databases">
        <authorList>
            <person name="Varghese N."/>
            <person name="Submissions S."/>
        </authorList>
    </citation>
    <scope>NUCLEOTIDE SEQUENCE [LARGE SCALE GENOMIC DNA]</scope>
    <source>
        <strain evidence="3 4">DSM 29341</strain>
    </source>
</reference>
<sequence>MSNLVVHALQVGGGSLALTSIPGGGGDYAGDLDLIGGWAPGLVISMTTLAEMVAVGAGDFGSDIQGRASRWAHLPVDDFSAPEGDFDGQWPPVSAAARHALSGGGRVLVHCRGGCGRSGMAVLRLMIECGEAPEPALKRLRAVRPCAVETEAQLLWAVAPARVATPE</sequence>
<dbReference type="InterPro" id="IPR057023">
    <property type="entry name" value="PTP-SAK"/>
</dbReference>
<dbReference type="Pfam" id="PF22784">
    <property type="entry name" value="PTP-SAK"/>
    <property type="match status" value="1"/>
</dbReference>
<dbReference type="OrthoDB" id="9806482at2"/>
<keyword evidence="4" id="KW-1185">Reference proteome</keyword>
<name>A0A1M4YFG6_9RHOB</name>
<feature type="domain" description="Tyrosine specific protein phosphatases" evidence="2">
    <location>
        <begin position="104"/>
        <end position="155"/>
    </location>
</feature>
<evidence type="ECO:0000313" key="4">
    <source>
        <dbReference type="Proteomes" id="UP000325134"/>
    </source>
</evidence>
<gene>
    <name evidence="3" type="ORF">SAMN05444279_11546</name>
</gene>
<dbReference type="AlphaFoldDB" id="A0A1M4YFG6"/>
<dbReference type="PROSITE" id="PS00383">
    <property type="entry name" value="TYR_PHOSPHATASE_1"/>
    <property type="match status" value="1"/>
</dbReference>
<dbReference type="InterPro" id="IPR000387">
    <property type="entry name" value="Tyr_Pase_dom"/>
</dbReference>
<evidence type="ECO:0000313" key="3">
    <source>
        <dbReference type="EMBL" id="SHF04252.1"/>
    </source>
</evidence>
<dbReference type="InterPro" id="IPR016130">
    <property type="entry name" value="Tyr_Pase_AS"/>
</dbReference>
<accession>A0A1M4YFG6</accession>
<organism evidence="3 4">
    <name type="scientific">Ruegeria intermedia</name>
    <dbReference type="NCBI Taxonomy" id="996115"/>
    <lineage>
        <taxon>Bacteria</taxon>
        <taxon>Pseudomonadati</taxon>
        <taxon>Pseudomonadota</taxon>
        <taxon>Alphaproteobacteria</taxon>
        <taxon>Rhodobacterales</taxon>
        <taxon>Roseobacteraceae</taxon>
        <taxon>Ruegeria</taxon>
    </lineage>
</organism>
<dbReference type="SUPFAM" id="SSF52799">
    <property type="entry name" value="(Phosphotyrosine protein) phosphatases II"/>
    <property type="match status" value="1"/>
</dbReference>
<evidence type="ECO:0000259" key="2">
    <source>
        <dbReference type="PROSITE" id="PS50056"/>
    </source>
</evidence>
<dbReference type="Gene3D" id="3.90.190.10">
    <property type="entry name" value="Protein tyrosine phosphatase superfamily"/>
    <property type="match status" value="1"/>
</dbReference>
<proteinExistence type="predicted"/>
<dbReference type="GO" id="GO:0016791">
    <property type="term" value="F:phosphatase activity"/>
    <property type="evidence" value="ECO:0007669"/>
    <property type="project" value="UniProtKB-ARBA"/>
</dbReference>
<dbReference type="Proteomes" id="UP000325134">
    <property type="component" value="Unassembled WGS sequence"/>
</dbReference>
<dbReference type="PROSITE" id="PS50056">
    <property type="entry name" value="TYR_PHOSPHATASE_2"/>
    <property type="match status" value="1"/>
</dbReference>